<keyword evidence="3 7" id="KW-0812">Transmembrane</keyword>
<evidence type="ECO:0000256" key="7">
    <source>
        <dbReference type="SAM" id="Phobius"/>
    </source>
</evidence>
<dbReference type="Proteomes" id="UP000027059">
    <property type="component" value="Chromosome"/>
</dbReference>
<dbReference type="NCBIfam" id="TIGR00360">
    <property type="entry name" value="ComEC_N-term"/>
    <property type="match status" value="1"/>
</dbReference>
<feature type="transmembrane region" description="Helical" evidence="7">
    <location>
        <begin position="399"/>
        <end position="422"/>
    </location>
</feature>
<dbReference type="Pfam" id="PF03772">
    <property type="entry name" value="Competence"/>
    <property type="match status" value="1"/>
</dbReference>
<feature type="transmembrane region" description="Helical" evidence="7">
    <location>
        <begin position="434"/>
        <end position="453"/>
    </location>
</feature>
<feature type="transmembrane region" description="Helical" evidence="7">
    <location>
        <begin position="342"/>
        <end position="366"/>
    </location>
</feature>
<dbReference type="InterPro" id="IPR052159">
    <property type="entry name" value="Competence_DNA_uptake"/>
</dbReference>
<comment type="subcellular location">
    <subcellularLocation>
        <location evidence="1">Cell membrane</location>
        <topology evidence="1">Multi-pass membrane protein</topology>
    </subcellularLocation>
</comment>
<dbReference type="EMBL" id="CP007243">
    <property type="protein sequence ID" value="AIA31923.1"/>
    <property type="molecule type" value="Genomic_DNA"/>
</dbReference>
<dbReference type="OrthoDB" id="9790149at2"/>
<keyword evidence="10" id="KW-1185">Reference proteome</keyword>
<dbReference type="InterPro" id="IPR004477">
    <property type="entry name" value="ComEC_N"/>
</dbReference>
<keyword evidence="4 7" id="KW-1133">Transmembrane helix</keyword>
<accession>A0A059XYD6</accession>
<dbReference type="PANTHER" id="PTHR30619:SF1">
    <property type="entry name" value="RECOMBINATION PROTEIN 2"/>
    <property type="match status" value="1"/>
</dbReference>
<dbReference type="GO" id="GO:0005886">
    <property type="term" value="C:plasma membrane"/>
    <property type="evidence" value="ECO:0007669"/>
    <property type="project" value="UniProtKB-SubCell"/>
</dbReference>
<dbReference type="AlphaFoldDB" id="A0A059XYD6"/>
<evidence type="ECO:0000313" key="10">
    <source>
        <dbReference type="Proteomes" id="UP000027059"/>
    </source>
</evidence>
<gene>
    <name evidence="9" type="ORF">Y981_10425</name>
</gene>
<dbReference type="PANTHER" id="PTHR30619">
    <property type="entry name" value="DNA INTERNALIZATION/COMPETENCE PROTEIN COMEC/REC2"/>
    <property type="match status" value="1"/>
</dbReference>
<evidence type="ECO:0000256" key="2">
    <source>
        <dbReference type="ARBA" id="ARBA00022475"/>
    </source>
</evidence>
<dbReference type="KEGG" id="lfp:Y981_10425"/>
<evidence type="ECO:0000256" key="1">
    <source>
        <dbReference type="ARBA" id="ARBA00004651"/>
    </source>
</evidence>
<reference evidence="9 10" key="2">
    <citation type="journal article" date="2015" name="Biomed. Res. Int.">
        <title>Effects of Arsenite Resistance on the Growth and Functional Gene Expression of Leptospirillum ferriphilum and Acidithiobacillus thiooxidans in Pure Culture and Coculture.</title>
        <authorList>
            <person name="Jiang H."/>
            <person name="Liang Y."/>
            <person name="Yin H."/>
            <person name="Xiao Y."/>
            <person name="Guo X."/>
            <person name="Xu Y."/>
            <person name="Hu Q."/>
            <person name="Liu H."/>
            <person name="Liu X."/>
        </authorList>
    </citation>
    <scope>NUCLEOTIDE SEQUENCE [LARGE SCALE GENOMIC DNA]</scope>
    <source>
        <strain evidence="9 10">YSK</strain>
    </source>
</reference>
<evidence type="ECO:0000256" key="5">
    <source>
        <dbReference type="ARBA" id="ARBA00023136"/>
    </source>
</evidence>
<feature type="transmembrane region" description="Helical" evidence="7">
    <location>
        <begin position="256"/>
        <end position="284"/>
    </location>
</feature>
<dbReference type="HOGENOM" id="CLU_565963_0_0_0"/>
<feature type="region of interest" description="Disordered" evidence="6">
    <location>
        <begin position="1"/>
        <end position="23"/>
    </location>
</feature>
<evidence type="ECO:0000256" key="6">
    <source>
        <dbReference type="SAM" id="MobiDB-lite"/>
    </source>
</evidence>
<organism evidence="9 10">
    <name type="scientific">Leptospirillum ferriphilum YSK</name>
    <dbReference type="NCBI Taxonomy" id="1441628"/>
    <lineage>
        <taxon>Bacteria</taxon>
        <taxon>Pseudomonadati</taxon>
        <taxon>Nitrospirota</taxon>
        <taxon>Nitrospiria</taxon>
        <taxon>Nitrospirales</taxon>
        <taxon>Nitrospiraceae</taxon>
        <taxon>Leptospirillum</taxon>
    </lineage>
</organism>
<evidence type="ECO:0000256" key="3">
    <source>
        <dbReference type="ARBA" id="ARBA00022692"/>
    </source>
</evidence>
<proteinExistence type="predicted"/>
<name>A0A059XYD6_9BACT</name>
<feature type="domain" description="ComEC/Rec2-related protein" evidence="8">
    <location>
        <begin position="139"/>
        <end position="417"/>
    </location>
</feature>
<dbReference type="RefSeq" id="WP_038505975.1">
    <property type="nucleotide sequence ID" value="NZ_CP007243.1"/>
</dbReference>
<evidence type="ECO:0000256" key="4">
    <source>
        <dbReference type="ARBA" id="ARBA00022989"/>
    </source>
</evidence>
<feature type="transmembrane region" description="Helical" evidence="7">
    <location>
        <begin position="227"/>
        <end position="244"/>
    </location>
</feature>
<protein>
    <recommendedName>
        <fullName evidence="8">ComEC/Rec2-related protein domain-containing protein</fullName>
    </recommendedName>
</protein>
<evidence type="ECO:0000313" key="9">
    <source>
        <dbReference type="EMBL" id="AIA31923.1"/>
    </source>
</evidence>
<reference evidence="10" key="1">
    <citation type="submission" date="2014-02" db="EMBL/GenBank/DDBJ databases">
        <title>Complete genome sequence and comparative genomic analysis of the nitrogen-fixing bacterium Leptospirillum ferriphilum YSK.</title>
        <authorList>
            <person name="Guo X."/>
            <person name="Yin H."/>
            <person name="Liang Y."/>
            <person name="Hu Q."/>
            <person name="Ma L."/>
            <person name="Xiao Y."/>
            <person name="Zhang X."/>
            <person name="Qiu G."/>
            <person name="Liu X."/>
        </authorList>
    </citation>
    <scope>NUCLEOTIDE SEQUENCE [LARGE SCALE GENOMIC DNA]</scope>
    <source>
        <strain evidence="10">YSK</strain>
    </source>
</reference>
<feature type="transmembrane region" description="Helical" evidence="7">
    <location>
        <begin position="201"/>
        <end position="221"/>
    </location>
</feature>
<keyword evidence="2" id="KW-1003">Cell membrane</keyword>
<feature type="transmembrane region" description="Helical" evidence="7">
    <location>
        <begin position="171"/>
        <end position="189"/>
    </location>
</feature>
<evidence type="ECO:0000259" key="8">
    <source>
        <dbReference type="Pfam" id="PF03772"/>
    </source>
</evidence>
<sequence>MSSWEGVHEFSGCLSEPPVSSGSGQRVRLTVLLDAVQKMPVQIRIPDGRGVNSLEKGDCLTGTARWKPYPGQWEREHLFGSAFRPVLYEASLKPWDTLSVDTSGRKSRLDREARDREALLRQRVQNVYPPDVAGLLGAMVLSDTGLLPPDLLQSFQRSGVYHLLSVSGEHMALLALFLTGGFTLFLRFVPASPLRRMVVRFPVTLFPGWLAVPVLLSYLFLIGAPLPAVRAGVAFVLVMLGRLAGGPRSWPDILGLSILVLGFLYPEAPLSLSVDLSLMALWGLSLSGRRREPNCPEVLGEERKAGGVREHLETGVIVMLTTLPLLWFSLGKADWVGIVSNMFAVPLAGDVFLPLGFLSMLALWVVPGGFPLLNELTSKAGDATVGLVEFFSRIPFGQIALPSLSPAALLFLTALVLSWDVAGDKGEPGKGERSLKAIFCTVAFFIVLFGTVFKNRDWTPVRALQGNGGTSSRIPRWEPQIEWKNLGWLFSTQGPDNRIVR</sequence>
<keyword evidence="5 7" id="KW-0472">Membrane</keyword>